<dbReference type="Proteomes" id="UP000594001">
    <property type="component" value="Chromosome"/>
</dbReference>
<keyword evidence="1" id="KW-0732">Signal</keyword>
<dbReference type="KEGG" id="pbal:CPBP_00403"/>
<proteinExistence type="predicted"/>
<protein>
    <recommendedName>
        <fullName evidence="4">Flagellar assembly factor FliW</fullName>
    </recommendedName>
</protein>
<accession>A0A7L9RSX3</accession>
<evidence type="ECO:0000256" key="1">
    <source>
        <dbReference type="SAM" id="SignalP"/>
    </source>
</evidence>
<keyword evidence="3" id="KW-1185">Reference proteome</keyword>
<reference evidence="2 3" key="1">
    <citation type="submission" date="2020-06" db="EMBL/GenBank/DDBJ databases">
        <title>The endosymbiont of the kinetoplastid Bodo saltans is a Paracaedibacter-like alpha-proteobacterium possessing a putative toxin-antitoxin system.</title>
        <authorList>
            <person name="Midha S."/>
            <person name="Rigden D.J."/>
            <person name="Siozios S."/>
            <person name="Hurst G.D.D."/>
            <person name="Jackson A.P."/>
        </authorList>
    </citation>
    <scope>NUCLEOTIDE SEQUENCE [LARGE SCALE GENOMIC DNA]</scope>
    <source>
        <strain evidence="2">Lake Konstanz</strain>
    </source>
</reference>
<gene>
    <name evidence="2" type="ORF">CPBP_00403</name>
</gene>
<feature type="signal peptide" evidence="1">
    <location>
        <begin position="1"/>
        <end position="21"/>
    </location>
</feature>
<dbReference type="EMBL" id="CP054719">
    <property type="protein sequence ID" value="QOL19639.1"/>
    <property type="molecule type" value="Genomic_DNA"/>
</dbReference>
<dbReference type="RefSeq" id="WP_350332389.1">
    <property type="nucleotide sequence ID" value="NZ_CP054719.1"/>
</dbReference>
<evidence type="ECO:0000313" key="3">
    <source>
        <dbReference type="Proteomes" id="UP000594001"/>
    </source>
</evidence>
<feature type="chain" id="PRO_5032731116" description="Flagellar assembly factor FliW" evidence="1">
    <location>
        <begin position="22"/>
        <end position="185"/>
    </location>
</feature>
<name>A0A7L9RSX3_9PROT</name>
<evidence type="ECO:0008006" key="4">
    <source>
        <dbReference type="Google" id="ProtNLM"/>
    </source>
</evidence>
<dbReference type="AlphaFoldDB" id="A0A7L9RSX3"/>
<evidence type="ECO:0000313" key="2">
    <source>
        <dbReference type="EMBL" id="QOL19639.1"/>
    </source>
</evidence>
<organism evidence="2 3">
    <name type="scientific">Candidatus Bodocaedibacter vickermanii</name>
    <dbReference type="NCBI Taxonomy" id="2741701"/>
    <lineage>
        <taxon>Bacteria</taxon>
        <taxon>Pseudomonadati</taxon>
        <taxon>Pseudomonadota</taxon>
        <taxon>Alphaproteobacteria</taxon>
        <taxon>Holosporales</taxon>
        <taxon>Candidatus Paracaedibacteraceae</taxon>
        <taxon>Candidatus Bodocaedibacter</taxon>
    </lineage>
</organism>
<sequence length="185" mass="20843">MLKNLLAIIALSMGGYGISAAAPDFSEADWARVPYPGEFTVEEVMELFAGPIEKGGREWTLDLFDNEELKNLMDGGHLVVKPIGLGEFFAHQPFFVDSLGRLRYEQFLISATEVDQNTEADPKAGEILKVDDIVLCVKKVRLPISMQLTEEDLNNPIIKAVQLNVTFQEQERLDRDDMENLRQTK</sequence>